<dbReference type="Pfam" id="PF13947">
    <property type="entry name" value="GUB_WAK_bind"/>
    <property type="match status" value="2"/>
</dbReference>
<evidence type="ECO:0000256" key="13">
    <source>
        <dbReference type="ARBA" id="ARBA00023180"/>
    </source>
</evidence>
<evidence type="ECO:0000256" key="4">
    <source>
        <dbReference type="ARBA" id="ARBA00022679"/>
    </source>
</evidence>
<keyword evidence="6" id="KW-0732">Signal</keyword>
<dbReference type="SUPFAM" id="SSF57196">
    <property type="entry name" value="EGF/Laminin"/>
    <property type="match status" value="1"/>
</dbReference>
<dbReference type="InterPro" id="IPR001881">
    <property type="entry name" value="EGF-like_Ca-bd_dom"/>
</dbReference>
<dbReference type="InterPro" id="IPR000742">
    <property type="entry name" value="EGF"/>
</dbReference>
<keyword evidence="5 15" id="KW-0812">Transmembrane</keyword>
<dbReference type="SMART" id="SM00220">
    <property type="entry name" value="S_TKc"/>
    <property type="match status" value="1"/>
</dbReference>
<keyword evidence="2" id="KW-0723">Serine/threonine-protein kinase</keyword>
<dbReference type="GO" id="GO:0004674">
    <property type="term" value="F:protein serine/threonine kinase activity"/>
    <property type="evidence" value="ECO:0007669"/>
    <property type="project" value="UniProtKB-KW"/>
</dbReference>
<protein>
    <recommendedName>
        <fullName evidence="16">Protein kinase domain-containing protein</fullName>
    </recommendedName>
</protein>
<dbReference type="PROSITE" id="PS00108">
    <property type="entry name" value="PROTEIN_KINASE_ST"/>
    <property type="match status" value="1"/>
</dbReference>
<dbReference type="PANTHER" id="PTHR27005:SF389">
    <property type="entry name" value="OS01G0364400 PROTEIN"/>
    <property type="match status" value="1"/>
</dbReference>
<evidence type="ECO:0000259" key="16">
    <source>
        <dbReference type="PROSITE" id="PS50011"/>
    </source>
</evidence>
<dbReference type="Proteomes" id="UP000823388">
    <property type="component" value="Chromosome 5K"/>
</dbReference>
<evidence type="ECO:0000256" key="7">
    <source>
        <dbReference type="ARBA" id="ARBA00022741"/>
    </source>
</evidence>
<feature type="domain" description="Protein kinase" evidence="16">
    <location>
        <begin position="583"/>
        <end position="753"/>
    </location>
</feature>
<dbReference type="Pfam" id="PF07645">
    <property type="entry name" value="EGF_CA"/>
    <property type="match status" value="1"/>
</dbReference>
<dbReference type="SMART" id="SM00181">
    <property type="entry name" value="EGF"/>
    <property type="match status" value="2"/>
</dbReference>
<dbReference type="Gene3D" id="3.30.200.20">
    <property type="entry name" value="Phosphorylase Kinase, domain 1"/>
    <property type="match status" value="1"/>
</dbReference>
<keyword evidence="7 14" id="KW-0547">Nucleotide-binding</keyword>
<evidence type="ECO:0000256" key="1">
    <source>
        <dbReference type="ARBA" id="ARBA00004479"/>
    </source>
</evidence>
<gene>
    <name evidence="17" type="ORF">PVAP13_5KG132207</name>
</gene>
<evidence type="ECO:0000256" key="9">
    <source>
        <dbReference type="ARBA" id="ARBA00022840"/>
    </source>
</evidence>
<dbReference type="GO" id="GO:0005886">
    <property type="term" value="C:plasma membrane"/>
    <property type="evidence" value="ECO:0007669"/>
    <property type="project" value="TreeGrafter"/>
</dbReference>
<dbReference type="InterPro" id="IPR011009">
    <property type="entry name" value="Kinase-like_dom_sf"/>
</dbReference>
<dbReference type="SUPFAM" id="SSF56112">
    <property type="entry name" value="Protein kinase-like (PK-like)"/>
    <property type="match status" value="1"/>
</dbReference>
<dbReference type="GO" id="GO:0005524">
    <property type="term" value="F:ATP binding"/>
    <property type="evidence" value="ECO:0007669"/>
    <property type="project" value="UniProtKB-UniRule"/>
</dbReference>
<dbReference type="SMART" id="SM00179">
    <property type="entry name" value="EGF_CA"/>
    <property type="match status" value="1"/>
</dbReference>
<dbReference type="FunFam" id="3.30.200.20:FF:000043">
    <property type="entry name" value="Wall-associated receptor kinase 2"/>
    <property type="match status" value="1"/>
</dbReference>
<evidence type="ECO:0000256" key="15">
    <source>
        <dbReference type="SAM" id="Phobius"/>
    </source>
</evidence>
<evidence type="ECO:0000256" key="14">
    <source>
        <dbReference type="PROSITE-ProRule" id="PRU10141"/>
    </source>
</evidence>
<feature type="transmembrane region" description="Helical" evidence="15">
    <location>
        <begin position="505"/>
        <end position="530"/>
    </location>
</feature>
<dbReference type="PROSITE" id="PS50011">
    <property type="entry name" value="PROTEIN_KINASE_DOM"/>
    <property type="match status" value="1"/>
</dbReference>
<reference evidence="17" key="1">
    <citation type="submission" date="2020-05" db="EMBL/GenBank/DDBJ databases">
        <title>WGS assembly of Panicum virgatum.</title>
        <authorList>
            <person name="Lovell J.T."/>
            <person name="Jenkins J."/>
            <person name="Shu S."/>
            <person name="Juenger T.E."/>
            <person name="Schmutz J."/>
        </authorList>
    </citation>
    <scope>NUCLEOTIDE SEQUENCE</scope>
    <source>
        <strain evidence="17">AP13</strain>
    </source>
</reference>
<accession>A0A8T0SM88</accession>
<dbReference type="InterPro" id="IPR018097">
    <property type="entry name" value="EGF_Ca-bd_CS"/>
</dbReference>
<feature type="binding site" evidence="14">
    <location>
        <position position="612"/>
    </location>
    <ligand>
        <name>ATP</name>
        <dbReference type="ChEBI" id="CHEBI:30616"/>
    </ligand>
</feature>
<dbReference type="GO" id="GO:0030247">
    <property type="term" value="F:polysaccharide binding"/>
    <property type="evidence" value="ECO:0007669"/>
    <property type="project" value="InterPro"/>
</dbReference>
<keyword evidence="11 15" id="KW-0472">Membrane</keyword>
<keyword evidence="4" id="KW-0808">Transferase</keyword>
<dbReference type="InterPro" id="IPR017441">
    <property type="entry name" value="Protein_kinase_ATP_BS"/>
</dbReference>
<dbReference type="AlphaFoldDB" id="A0A8T0SM88"/>
<dbReference type="GO" id="GO:0007166">
    <property type="term" value="P:cell surface receptor signaling pathway"/>
    <property type="evidence" value="ECO:0007669"/>
    <property type="project" value="InterPro"/>
</dbReference>
<dbReference type="InterPro" id="IPR025287">
    <property type="entry name" value="WAK_GUB"/>
</dbReference>
<evidence type="ECO:0000256" key="6">
    <source>
        <dbReference type="ARBA" id="ARBA00022729"/>
    </source>
</evidence>
<comment type="caution">
    <text evidence="17">The sequence shown here is derived from an EMBL/GenBank/DDBJ whole genome shotgun (WGS) entry which is preliminary data.</text>
</comment>
<comment type="subcellular location">
    <subcellularLocation>
        <location evidence="1">Membrane</location>
        <topology evidence="1">Single-pass type I membrane protein</topology>
    </subcellularLocation>
</comment>
<keyword evidence="12" id="KW-1015">Disulfide bond</keyword>
<evidence type="ECO:0000256" key="5">
    <source>
        <dbReference type="ARBA" id="ARBA00022692"/>
    </source>
</evidence>
<evidence type="ECO:0000256" key="11">
    <source>
        <dbReference type="ARBA" id="ARBA00023136"/>
    </source>
</evidence>
<dbReference type="PANTHER" id="PTHR27005">
    <property type="entry name" value="WALL-ASSOCIATED RECEPTOR KINASE-LIKE 21"/>
    <property type="match status" value="1"/>
</dbReference>
<dbReference type="InterPro" id="IPR049883">
    <property type="entry name" value="NOTCH1_EGF-like"/>
</dbReference>
<dbReference type="EMBL" id="CM029045">
    <property type="protein sequence ID" value="KAG2597556.1"/>
    <property type="molecule type" value="Genomic_DNA"/>
</dbReference>
<keyword evidence="8" id="KW-0418">Kinase</keyword>
<dbReference type="Pfam" id="PF00069">
    <property type="entry name" value="Pkinase"/>
    <property type="match status" value="1"/>
</dbReference>
<sequence length="753" mass="82664">MPSPPGCSHRRAGVSAAPPTAADLAHCPKSCGGVNISYPFGIGRGCFRSGFEVTCNSSTRPPKLFLANTTTTEIVYQYPYGDVCASVVFNIATSPSAFGNYSRSWEAPRKSLVIWEQSAMFIVGCGFEAFLFENTTTGPGDLLGICASICDDMAALKEAAEEGGCSGMGCCSIQFYRSVRAFTLSIIQKEETVPAALANATVKAFVDGGTLGYTFSMADLFSDKVNESTIGAVTTFLWPVITDHPNCRTAASAMNKQYACAANSDCWDDGNRGYYRCRCSNVNDVGNPYVVGPGGCYSSEYDPSHDKLNCSRTCGNTSIPFPFGLEPDCSANWKFQLNCTSNQPLIRKPFSWEQYQVENISLDEGLIFINKTYDLKDMSNIEDLIDDTEQHGIWKWAISNTTCDVAKNQNHTSYACISANSECTNVTHGDAYVGYRCKCSPGYEGNPYTRRNGSCQDIDECVKIPYVCNETCHNLEGSYSCTSCPQGTSFDHVERQSSYSKHHSFVFAVATGLGSGFGVLALTLSTTILIQQWRRHIRRTIRRAHFRRNKGLLLVQLILSEETAAQSTKIFSLEELEMATNSFDSTRIVGCGGHGTVYKGILSDQRVVAIKKSKIVEQSEIDQFINEVAILAQIIHRNVVKLFGCCLESDVPLLVYEFISNGTLYDLLHGDLSTRCLLTWDDRTRIALEAATALAYLHSAASIPIFHRDVKSANILLNDSFTAKVSDFGASRSISIDETRCHHCAGDIWVFRS</sequence>
<evidence type="ECO:0000256" key="2">
    <source>
        <dbReference type="ARBA" id="ARBA00022527"/>
    </source>
</evidence>
<name>A0A8T0SM88_PANVG</name>
<evidence type="ECO:0000256" key="8">
    <source>
        <dbReference type="ARBA" id="ARBA00022777"/>
    </source>
</evidence>
<dbReference type="PROSITE" id="PS01187">
    <property type="entry name" value="EGF_CA"/>
    <property type="match status" value="1"/>
</dbReference>
<keyword evidence="3" id="KW-0245">EGF-like domain</keyword>
<keyword evidence="9 14" id="KW-0067">ATP-binding</keyword>
<dbReference type="InterPro" id="IPR045274">
    <property type="entry name" value="WAK-like"/>
</dbReference>
<dbReference type="CDD" id="cd00054">
    <property type="entry name" value="EGF_CA"/>
    <property type="match status" value="1"/>
</dbReference>
<dbReference type="PROSITE" id="PS00107">
    <property type="entry name" value="PROTEIN_KINASE_ATP"/>
    <property type="match status" value="1"/>
</dbReference>
<keyword evidence="18" id="KW-1185">Reference proteome</keyword>
<keyword evidence="10 15" id="KW-1133">Transmembrane helix</keyword>
<dbReference type="Gene3D" id="2.10.25.10">
    <property type="entry name" value="Laminin"/>
    <property type="match status" value="2"/>
</dbReference>
<evidence type="ECO:0000256" key="3">
    <source>
        <dbReference type="ARBA" id="ARBA00022536"/>
    </source>
</evidence>
<dbReference type="Gene3D" id="1.10.510.10">
    <property type="entry name" value="Transferase(Phosphotransferase) domain 1"/>
    <property type="match status" value="1"/>
</dbReference>
<keyword evidence="13" id="KW-0325">Glycoprotein</keyword>
<organism evidence="17 18">
    <name type="scientific">Panicum virgatum</name>
    <name type="common">Blackwell switchgrass</name>
    <dbReference type="NCBI Taxonomy" id="38727"/>
    <lineage>
        <taxon>Eukaryota</taxon>
        <taxon>Viridiplantae</taxon>
        <taxon>Streptophyta</taxon>
        <taxon>Embryophyta</taxon>
        <taxon>Tracheophyta</taxon>
        <taxon>Spermatophyta</taxon>
        <taxon>Magnoliopsida</taxon>
        <taxon>Liliopsida</taxon>
        <taxon>Poales</taxon>
        <taxon>Poaceae</taxon>
        <taxon>PACMAD clade</taxon>
        <taxon>Panicoideae</taxon>
        <taxon>Panicodae</taxon>
        <taxon>Paniceae</taxon>
        <taxon>Panicinae</taxon>
        <taxon>Panicum</taxon>
        <taxon>Panicum sect. Hiantes</taxon>
    </lineage>
</organism>
<dbReference type="GO" id="GO:0005509">
    <property type="term" value="F:calcium ion binding"/>
    <property type="evidence" value="ECO:0007669"/>
    <property type="project" value="InterPro"/>
</dbReference>
<dbReference type="InterPro" id="IPR008271">
    <property type="entry name" value="Ser/Thr_kinase_AS"/>
</dbReference>
<evidence type="ECO:0000313" key="17">
    <source>
        <dbReference type="EMBL" id="KAG2597556.1"/>
    </source>
</evidence>
<evidence type="ECO:0000256" key="12">
    <source>
        <dbReference type="ARBA" id="ARBA00023157"/>
    </source>
</evidence>
<proteinExistence type="predicted"/>
<evidence type="ECO:0000256" key="10">
    <source>
        <dbReference type="ARBA" id="ARBA00022989"/>
    </source>
</evidence>
<dbReference type="InterPro" id="IPR000719">
    <property type="entry name" value="Prot_kinase_dom"/>
</dbReference>
<evidence type="ECO:0000313" key="18">
    <source>
        <dbReference type="Proteomes" id="UP000823388"/>
    </source>
</evidence>